<dbReference type="PROSITE" id="PS51898">
    <property type="entry name" value="TYR_RECOMBINASE"/>
    <property type="match status" value="1"/>
</dbReference>
<protein>
    <submittedName>
        <fullName evidence="3">Tyrosine-type recombinase/integrase</fullName>
    </submittedName>
</protein>
<evidence type="ECO:0000259" key="2">
    <source>
        <dbReference type="PROSITE" id="PS51898"/>
    </source>
</evidence>
<evidence type="ECO:0000256" key="1">
    <source>
        <dbReference type="ARBA" id="ARBA00023172"/>
    </source>
</evidence>
<dbReference type="InterPro" id="IPR002104">
    <property type="entry name" value="Integrase_catalytic"/>
</dbReference>
<name>A0ABN9N279_9MYCO</name>
<reference evidence="3 4" key="1">
    <citation type="submission" date="2023-08" db="EMBL/GenBank/DDBJ databases">
        <authorList>
            <person name="Folkvardsen B D."/>
            <person name="Norman A."/>
        </authorList>
    </citation>
    <scope>NUCLEOTIDE SEQUENCE [LARGE SCALE GENOMIC DNA]</scope>
    <source>
        <strain evidence="3 4">Mu0083</strain>
    </source>
</reference>
<sequence length="74" mass="7704">MATRKAGLDDIGVRTLRHGVAVALLESGVHIKAVADILGHSSVAITREIYGHTSDAAARTAIDGLSSRIRIASL</sequence>
<organism evidence="3 4">
    <name type="scientific">[Mycobacterium] kokjensenii</name>
    <dbReference type="NCBI Taxonomy" id="3064287"/>
    <lineage>
        <taxon>Bacteria</taxon>
        <taxon>Bacillati</taxon>
        <taxon>Actinomycetota</taxon>
        <taxon>Actinomycetes</taxon>
        <taxon>Mycobacteriales</taxon>
        <taxon>Mycobacteriaceae</taxon>
        <taxon>Mycolicibacter</taxon>
    </lineage>
</organism>
<dbReference type="SUPFAM" id="SSF56349">
    <property type="entry name" value="DNA breaking-rejoining enzymes"/>
    <property type="match status" value="1"/>
</dbReference>
<keyword evidence="4" id="KW-1185">Reference proteome</keyword>
<dbReference type="InterPro" id="IPR013762">
    <property type="entry name" value="Integrase-like_cat_sf"/>
</dbReference>
<dbReference type="Pfam" id="PF00589">
    <property type="entry name" value="Phage_integrase"/>
    <property type="match status" value="1"/>
</dbReference>
<dbReference type="InterPro" id="IPR011010">
    <property type="entry name" value="DNA_brk_join_enz"/>
</dbReference>
<keyword evidence="1" id="KW-0233">DNA recombination</keyword>
<evidence type="ECO:0000313" key="4">
    <source>
        <dbReference type="Proteomes" id="UP001190336"/>
    </source>
</evidence>
<dbReference type="Gene3D" id="1.10.443.10">
    <property type="entry name" value="Intergrase catalytic core"/>
    <property type="match status" value="1"/>
</dbReference>
<evidence type="ECO:0000313" key="3">
    <source>
        <dbReference type="EMBL" id="CAJ1497721.1"/>
    </source>
</evidence>
<feature type="domain" description="Tyr recombinase" evidence="2">
    <location>
        <begin position="1"/>
        <end position="63"/>
    </location>
</feature>
<dbReference type="Proteomes" id="UP001190336">
    <property type="component" value="Chromosome"/>
</dbReference>
<dbReference type="EMBL" id="OY726394">
    <property type="protein sequence ID" value="CAJ1497721.1"/>
    <property type="molecule type" value="Genomic_DNA"/>
</dbReference>
<proteinExistence type="predicted"/>
<accession>A0ABN9N279</accession>
<gene>
    <name evidence="3" type="ORF">MU0083_001747</name>
</gene>